<gene>
    <name evidence="5" type="ORF">AB1Y20_023072</name>
</gene>
<keyword evidence="6" id="KW-1185">Reference proteome</keyword>
<dbReference type="Pfam" id="PF01833">
    <property type="entry name" value="TIG"/>
    <property type="match status" value="1"/>
</dbReference>
<dbReference type="SUPFAM" id="SSF81296">
    <property type="entry name" value="E set domains"/>
    <property type="match status" value="1"/>
</dbReference>
<evidence type="ECO:0000256" key="1">
    <source>
        <dbReference type="ARBA" id="ARBA00022737"/>
    </source>
</evidence>
<dbReference type="InterPro" id="IPR004018">
    <property type="entry name" value="RPEL_repeat"/>
</dbReference>
<name>A0AB34JDS2_PRYPA</name>
<dbReference type="InterPro" id="IPR036378">
    <property type="entry name" value="FAS1_dom_sf"/>
</dbReference>
<dbReference type="SUPFAM" id="SSF82153">
    <property type="entry name" value="FAS1 domain"/>
    <property type="match status" value="1"/>
</dbReference>
<dbReference type="Proteomes" id="UP001515480">
    <property type="component" value="Unassembled WGS sequence"/>
</dbReference>
<evidence type="ECO:0000313" key="6">
    <source>
        <dbReference type="Proteomes" id="UP001515480"/>
    </source>
</evidence>
<accession>A0AB34JDS2</accession>
<dbReference type="InterPro" id="IPR013783">
    <property type="entry name" value="Ig-like_fold"/>
</dbReference>
<dbReference type="InterPro" id="IPR002909">
    <property type="entry name" value="IPT_dom"/>
</dbReference>
<protein>
    <recommendedName>
        <fullName evidence="4">FAS1 domain-containing protein</fullName>
    </recommendedName>
</protein>
<evidence type="ECO:0000256" key="2">
    <source>
        <dbReference type="PROSITE-ProRule" id="PRU00401"/>
    </source>
</evidence>
<dbReference type="InterPro" id="IPR000782">
    <property type="entry name" value="FAS1_domain"/>
</dbReference>
<keyword evidence="1" id="KW-0677">Repeat</keyword>
<organism evidence="5 6">
    <name type="scientific">Prymnesium parvum</name>
    <name type="common">Toxic golden alga</name>
    <dbReference type="NCBI Taxonomy" id="97485"/>
    <lineage>
        <taxon>Eukaryota</taxon>
        <taxon>Haptista</taxon>
        <taxon>Haptophyta</taxon>
        <taxon>Prymnesiophyceae</taxon>
        <taxon>Prymnesiales</taxon>
        <taxon>Prymnesiaceae</taxon>
        <taxon>Prymnesium</taxon>
    </lineage>
</organism>
<dbReference type="PROSITE" id="PS50213">
    <property type="entry name" value="FAS1"/>
    <property type="match status" value="1"/>
</dbReference>
<dbReference type="PROSITE" id="PS51073">
    <property type="entry name" value="RPEL"/>
    <property type="match status" value="1"/>
</dbReference>
<dbReference type="CDD" id="cd00102">
    <property type="entry name" value="IPT"/>
    <property type="match status" value="1"/>
</dbReference>
<sequence length="833" mass="89145">MLEDHKPKRISDEIGAGLEGLPVFQLNNLIDELGRSDDDEMHDELQSVAQATVDSHSSAPPSTTNPAGSQAAADFLRCARAAGLTAICDALAFCRLTDELPKLFGEQGVTVLTPTDEAFAHLTAEARGNARLVRQLLLAHICLGTSSLAELESKHCAVALAGQTHAVYKEEPHTYVGTGMLGRHDIRFEGGIIHEVHSVLVVLQLARDSHSEQVWKKTLQPAPMLSLMGGANSGAEYEVHGCLLHAATGQLVPEALRGHIRNVAGLGDEQKLTFSEITVMTKPPSLAKRRGMQPDGTNRYRLLFSLWNTSTLSYVSWQHMATPLVVRNSFHMLPLEEKNYRRQQQYARARGGPNRGAPASADADVSDALSLPSLLELAPHSSVSDVEDLPWLPLSQAPGVLPGAPELRVRQQSSSSLDSGALGGRAARSLISLQPDEQLAQLQQLAEAVGAPHQPRADLDSIAPELGSSVGDVTSQPSRPTSPPKSLDKADWNMGNAFSFGGGGLPSSLPAAPLAAMPTPAPVAVVGSVTDISAREGPAAGGTAVWLTGIDFPADAVVRFGGVAAQDVQVVSPNLIKCASPPLPATAGRGKHEVGLQLFSAANGAGVACAFTFSYVENLRRADLDLLSRAASSIERAQAAAGASGSEAGSAAFLTVDEHGYSLSEYAGLLRKMLHANDLASLGPMEASELQMQHQELATMLTRERLSMQIARRPPAEALLERNILQGPEAEQMHAESAKEKRLSLAKSLMNRPLPEQLQDRNILRAPENETQQKSLAAKRKRLSDFLLERPTIDQLQGLIDDSNLNYSSLDQALEDASSRVRRESQPHREFAM</sequence>
<comment type="caution">
    <text evidence="5">The sequence shown here is derived from an EMBL/GenBank/DDBJ whole genome shotgun (WGS) entry which is preliminary data.</text>
</comment>
<feature type="repeat" description="RPEL" evidence="2">
    <location>
        <begin position="704"/>
        <end position="729"/>
    </location>
</feature>
<feature type="region of interest" description="Disordered" evidence="3">
    <location>
        <begin position="343"/>
        <end position="363"/>
    </location>
</feature>
<evidence type="ECO:0000259" key="4">
    <source>
        <dbReference type="PROSITE" id="PS50213"/>
    </source>
</evidence>
<dbReference type="EMBL" id="JBGBPQ010000009">
    <property type="protein sequence ID" value="KAL1519558.1"/>
    <property type="molecule type" value="Genomic_DNA"/>
</dbReference>
<dbReference type="AlphaFoldDB" id="A0AB34JDS2"/>
<dbReference type="Gene3D" id="6.10.140.1750">
    <property type="match status" value="1"/>
</dbReference>
<evidence type="ECO:0000256" key="3">
    <source>
        <dbReference type="SAM" id="MobiDB-lite"/>
    </source>
</evidence>
<feature type="domain" description="FAS1" evidence="4">
    <location>
        <begin position="71"/>
        <end position="200"/>
    </location>
</feature>
<feature type="compositionally biased region" description="Polar residues" evidence="3">
    <location>
        <begin position="49"/>
        <end position="68"/>
    </location>
</feature>
<evidence type="ECO:0000313" key="5">
    <source>
        <dbReference type="EMBL" id="KAL1519558.1"/>
    </source>
</evidence>
<dbReference type="Gene3D" id="2.60.40.10">
    <property type="entry name" value="Immunoglobulins"/>
    <property type="match status" value="1"/>
</dbReference>
<dbReference type="SMART" id="SM00554">
    <property type="entry name" value="FAS1"/>
    <property type="match status" value="1"/>
</dbReference>
<proteinExistence type="predicted"/>
<reference evidence="5 6" key="1">
    <citation type="journal article" date="2024" name="Science">
        <title>Giant polyketide synthase enzymes in the biosynthesis of giant marine polyether toxins.</title>
        <authorList>
            <person name="Fallon T.R."/>
            <person name="Shende V.V."/>
            <person name="Wierzbicki I.H."/>
            <person name="Pendleton A.L."/>
            <person name="Watervoot N.F."/>
            <person name="Auber R.P."/>
            <person name="Gonzalez D.J."/>
            <person name="Wisecaver J.H."/>
            <person name="Moore B.S."/>
        </authorList>
    </citation>
    <scope>NUCLEOTIDE SEQUENCE [LARGE SCALE GENOMIC DNA]</scope>
    <source>
        <strain evidence="5 6">12B1</strain>
    </source>
</reference>
<dbReference type="InterPro" id="IPR014756">
    <property type="entry name" value="Ig_E-set"/>
</dbReference>
<feature type="region of interest" description="Disordered" evidence="3">
    <location>
        <begin position="49"/>
        <end position="69"/>
    </location>
</feature>
<dbReference type="Pfam" id="PF02469">
    <property type="entry name" value="Fasciclin"/>
    <property type="match status" value="1"/>
</dbReference>
<dbReference type="Gene3D" id="2.30.180.10">
    <property type="entry name" value="FAS1 domain"/>
    <property type="match status" value="1"/>
</dbReference>
<feature type="region of interest" description="Disordered" evidence="3">
    <location>
        <begin position="449"/>
        <end position="488"/>
    </location>
</feature>